<name>A0A7I9VJE6_9BACT</name>
<proteinExistence type="predicted"/>
<dbReference type="EMBL" id="BJTG01000003">
    <property type="protein sequence ID" value="GEJ56534.1"/>
    <property type="molecule type" value="Genomic_DNA"/>
</dbReference>
<evidence type="ECO:0000313" key="2">
    <source>
        <dbReference type="Proteomes" id="UP000503640"/>
    </source>
</evidence>
<gene>
    <name evidence="1" type="ORF">AMYX_12750</name>
</gene>
<keyword evidence="2" id="KW-1185">Reference proteome</keyword>
<dbReference type="InterPro" id="IPR024747">
    <property type="entry name" value="Pyridox_Oxase-rel"/>
</dbReference>
<dbReference type="InterPro" id="IPR012349">
    <property type="entry name" value="Split_barrel_FMN-bd"/>
</dbReference>
<evidence type="ECO:0000313" key="1">
    <source>
        <dbReference type="EMBL" id="GEJ56534.1"/>
    </source>
</evidence>
<dbReference type="PANTHER" id="PTHR34071">
    <property type="entry name" value="5-NITROIMIDAZOLE ANTIBIOTICS RESISTANCE PROTEIN, NIMA-FAMILY-RELATED PROTEIN-RELATED"/>
    <property type="match status" value="1"/>
</dbReference>
<dbReference type="Pfam" id="PF12900">
    <property type="entry name" value="Pyridox_ox_2"/>
    <property type="match status" value="1"/>
</dbReference>
<evidence type="ECO:0008006" key="3">
    <source>
        <dbReference type="Google" id="ProtNLM"/>
    </source>
</evidence>
<protein>
    <recommendedName>
        <fullName evidence="3">Pyridoxamine 5'-phosphate oxidase-related FMN-binding</fullName>
    </recommendedName>
</protein>
<dbReference type="SUPFAM" id="SSF50475">
    <property type="entry name" value="FMN-binding split barrel"/>
    <property type="match status" value="1"/>
</dbReference>
<sequence>MRHEHHFRMSPEDALALLARAPLVHLATTTPAGAPVLRALDFALVDGAVTFHGARTGEKAACVGRPAVVAAEELVARLPSYFVDPERACPASTLYRSVQVHGRLEEVTDPVEQARALTALMARWQPEGGFRPIDPRDPHYASALRGVMVLRLRVERVDGKAKLGQNRTPEQRRALVEGLRRRGAPGDAEAIEAILAACGELSSAAPSPPRPRT</sequence>
<dbReference type="Gene3D" id="2.30.110.10">
    <property type="entry name" value="Electron Transport, Fmn-binding Protein, Chain A"/>
    <property type="match status" value="1"/>
</dbReference>
<accession>A0A7I9VJE6</accession>
<comment type="caution">
    <text evidence="1">The sequence shown here is derived from an EMBL/GenBank/DDBJ whole genome shotgun (WGS) entry which is preliminary data.</text>
</comment>
<dbReference type="RefSeq" id="WP_176064047.1">
    <property type="nucleotide sequence ID" value="NZ_BJTG01000003.1"/>
</dbReference>
<dbReference type="Proteomes" id="UP000503640">
    <property type="component" value="Unassembled WGS sequence"/>
</dbReference>
<dbReference type="PANTHER" id="PTHR34071:SF2">
    <property type="entry name" value="FLAVIN-NUCLEOTIDE-BINDING PROTEIN"/>
    <property type="match status" value="1"/>
</dbReference>
<reference evidence="2" key="1">
    <citation type="journal article" date="2020" name="Appl. Environ. Microbiol.">
        <title>Diazotrophic Anaeromyxobacter Isolates from Soils.</title>
        <authorList>
            <person name="Masuda Y."/>
            <person name="Yamanaka H."/>
            <person name="Xu Z.X."/>
            <person name="Shiratori Y."/>
            <person name="Aono T."/>
            <person name="Amachi S."/>
            <person name="Senoo K."/>
            <person name="Itoh H."/>
        </authorList>
    </citation>
    <scope>NUCLEOTIDE SEQUENCE [LARGE SCALE GENOMIC DNA]</scope>
    <source>
        <strain evidence="2">R267</strain>
    </source>
</reference>
<organism evidence="1 2">
    <name type="scientific">Anaeromyxobacter diazotrophicus</name>
    <dbReference type="NCBI Taxonomy" id="2590199"/>
    <lineage>
        <taxon>Bacteria</taxon>
        <taxon>Pseudomonadati</taxon>
        <taxon>Myxococcota</taxon>
        <taxon>Myxococcia</taxon>
        <taxon>Myxococcales</taxon>
        <taxon>Cystobacterineae</taxon>
        <taxon>Anaeromyxobacteraceae</taxon>
        <taxon>Anaeromyxobacter</taxon>
    </lineage>
</organism>
<dbReference type="AlphaFoldDB" id="A0A7I9VJE6"/>